<reference evidence="2" key="1">
    <citation type="submission" date="2023-12" db="EMBL/GenBank/DDBJ databases">
        <title>Dolosigranulum savutii sp. nov. isolated from human upper respiratory samples collected in Botswana.</title>
        <authorList>
            <person name="Kelly M.S."/>
        </authorList>
    </citation>
    <scope>NUCLEOTIDE SEQUENCE</scope>
    <source>
        <strain evidence="2">MSK312</strain>
    </source>
</reference>
<dbReference type="EMBL" id="CP142434">
    <property type="protein sequence ID" value="XBC48495.1"/>
    <property type="molecule type" value="Genomic_DNA"/>
</dbReference>
<gene>
    <name evidence="2" type="ORF">VUQ09_03630</name>
</gene>
<dbReference type="AlphaFoldDB" id="A0AB74TZC5"/>
<feature type="region of interest" description="Disordered" evidence="1">
    <location>
        <begin position="46"/>
        <end position="79"/>
    </location>
</feature>
<sequence length="159" mass="18377">MSDKEFKVIETQEAFDQAIAGRLKREQEKWEERVKQLEQEREEKEALEKQVNQLQEELSAAETSTTEAQKKNESLSSQISDYERQQLRTKVALEHNLPYSFASRLMGDSEEELKQDAEAMAEYIHQKPVAPLKDTESPEANGENAVYQNMLNQLNNEGE</sequence>
<dbReference type="RefSeq" id="WP_347298478.1">
    <property type="nucleotide sequence ID" value="NZ_CP142434.1"/>
</dbReference>
<name>A0AB74TZC5_9LACT</name>
<evidence type="ECO:0000313" key="2">
    <source>
        <dbReference type="EMBL" id="XBC48495.1"/>
    </source>
</evidence>
<accession>A0AB74TZC5</accession>
<proteinExistence type="predicted"/>
<feature type="compositionally biased region" description="Low complexity" evidence="1">
    <location>
        <begin position="56"/>
        <end position="67"/>
    </location>
</feature>
<evidence type="ECO:0000256" key="1">
    <source>
        <dbReference type="SAM" id="MobiDB-lite"/>
    </source>
</evidence>
<protein>
    <submittedName>
        <fullName evidence="2">Phage scaffold protein</fullName>
    </submittedName>
</protein>
<organism evidence="2">
    <name type="scientific">Dolosigranulum savutiense</name>
    <dbReference type="NCBI Taxonomy" id="3110288"/>
    <lineage>
        <taxon>Bacteria</taxon>
        <taxon>Bacillati</taxon>
        <taxon>Bacillota</taxon>
        <taxon>Bacilli</taxon>
        <taxon>Lactobacillales</taxon>
        <taxon>Carnobacteriaceae</taxon>
        <taxon>Dolosigranulum</taxon>
    </lineage>
</organism>